<dbReference type="Gene3D" id="3.40.1520.20">
    <property type="match status" value="2"/>
</dbReference>
<accession>A0A0A8K4F1</accession>
<sequence>MTLTLALGGLFGLLVLPSANTFAAADTDAREETIEKSPPKPDAKPRAKAANKNAAETAADESWFANLNNSKLTLRGSAPSEEDRQTSLGMVKAHFPNLTIEDKVAVAETGQPREQWLAGVSFGLQQLSLMSRGKVLVEGGALTLSGEAANAEQYGKLKKALAGTLPAGLTIKNNTVRPPVADPFVFQADLGPNALSLAGSVPSEGARKNVRDLSRQLFERPGLDDRLEVASGAPKNWDQAVAAALRALSRLETGKVALTGVAVSIEGIAPDHGTAVAVSSQLRRDLPERFSTSESIKWKEAASHLNLGTDLETAQDVAATIIPRIKVPSEQGTRWRSGSLPPLIPLGNGR</sequence>
<evidence type="ECO:0000256" key="1">
    <source>
        <dbReference type="SAM" id="MobiDB-lite"/>
    </source>
</evidence>
<organism evidence="3 4">
    <name type="scientific">Methyloceanibacter caenitepidi</name>
    <dbReference type="NCBI Taxonomy" id="1384459"/>
    <lineage>
        <taxon>Bacteria</taxon>
        <taxon>Pseudomonadati</taxon>
        <taxon>Pseudomonadota</taxon>
        <taxon>Alphaproteobacteria</taxon>
        <taxon>Hyphomicrobiales</taxon>
        <taxon>Hyphomicrobiaceae</taxon>
        <taxon>Methyloceanibacter</taxon>
    </lineage>
</organism>
<feature type="compositionally biased region" description="Low complexity" evidence="1">
    <location>
        <begin position="48"/>
        <end position="57"/>
    </location>
</feature>
<feature type="signal peptide" evidence="2">
    <location>
        <begin position="1"/>
        <end position="23"/>
    </location>
</feature>
<dbReference type="HOGENOM" id="CLU_791814_0_0_5"/>
<feature type="region of interest" description="Disordered" evidence="1">
    <location>
        <begin position="25"/>
        <end position="57"/>
    </location>
</feature>
<evidence type="ECO:0000256" key="2">
    <source>
        <dbReference type="SAM" id="SignalP"/>
    </source>
</evidence>
<reference evidence="3 4" key="1">
    <citation type="submission" date="2014-09" db="EMBL/GenBank/DDBJ databases">
        <title>Genome sequencing of Methyloceanibacter caenitepidi Gela4.</title>
        <authorList>
            <person name="Takeuchi M."/>
            <person name="Susumu S."/>
            <person name="Kamagata Y."/>
            <person name="Oshima K."/>
            <person name="Hattori M."/>
            <person name="Iwasaki W."/>
        </authorList>
    </citation>
    <scope>NUCLEOTIDE SEQUENCE [LARGE SCALE GENOMIC DNA]</scope>
    <source>
        <strain evidence="3 4">Gela4</strain>
    </source>
</reference>
<dbReference type="KEGG" id="mcg:GL4_1937"/>
<keyword evidence="4" id="KW-1185">Reference proteome</keyword>
<dbReference type="AlphaFoldDB" id="A0A0A8K4F1"/>
<dbReference type="STRING" id="1384459.GL4_1937"/>
<dbReference type="OrthoDB" id="5525824at2"/>
<gene>
    <name evidence="3" type="ORF">GL4_1937</name>
</gene>
<evidence type="ECO:0000313" key="3">
    <source>
        <dbReference type="EMBL" id="BAQ17387.1"/>
    </source>
</evidence>
<dbReference type="EMBL" id="AP014648">
    <property type="protein sequence ID" value="BAQ17387.1"/>
    <property type="molecule type" value="Genomic_DNA"/>
</dbReference>
<keyword evidence="2" id="KW-0732">Signal</keyword>
<feature type="compositionally biased region" description="Basic and acidic residues" evidence="1">
    <location>
        <begin position="27"/>
        <end position="45"/>
    </location>
</feature>
<name>A0A0A8K4F1_9HYPH</name>
<protein>
    <submittedName>
        <fullName evidence="3">OmpA/MotB domain protein</fullName>
    </submittedName>
</protein>
<dbReference type="Proteomes" id="UP000031643">
    <property type="component" value="Chromosome"/>
</dbReference>
<proteinExistence type="predicted"/>
<feature type="chain" id="PRO_5002037757" evidence="2">
    <location>
        <begin position="24"/>
        <end position="350"/>
    </location>
</feature>
<evidence type="ECO:0000313" key="4">
    <source>
        <dbReference type="Proteomes" id="UP000031643"/>
    </source>
</evidence>
<dbReference type="RefSeq" id="WP_045366902.1">
    <property type="nucleotide sequence ID" value="NZ_AP014648.1"/>
</dbReference>